<evidence type="ECO:0000256" key="10">
    <source>
        <dbReference type="ARBA" id="ARBA00022764"/>
    </source>
</evidence>
<feature type="binding site" evidence="16">
    <location>
        <position position="141"/>
    </location>
    <ligand>
        <name>substrate</name>
    </ligand>
</feature>
<dbReference type="AlphaFoldDB" id="A0A2Z2NGR9"/>
<sequence length="501" mass="53121">MINTLKPLCHVSPDKEGTVRLRAISIKSRLLSTTRIYRNPIVWLALMPILAVTPSFADTLPDFSQLVEEQADTVVKISVLTVEEQSVSSGFPGINPDQIPEQFRRFFEQMPQNPDPEPRQGAGFGSGFIISDDGYIITNAHVVDKATEIKVGLNDRREYTAKLIGSDTASDIALLKLDAGTLPSVTIGDSDTLKVGEWVLAIGSPFGFEHTATQGIVSALARSLPDDTYVPFIQTDVAVNPGNSGGPLFNTDGEVVGVNSQIYSRSGGYQGLSFSIPINVAMSIANQLKESGFATRGWLGVGIQNVDQSLAESFGLDKPEGALVSQVTAESPADKAGLVSGDIILQFNGRAVAYSSALPPLVGAVVPGETVSMEVLRNGKMKTLDVTIEPLDEGRQVSAVATPDAIDESRLGVEVAKVPAKQAEEMGISSGVVVAKIDPDGVAAKAGIREGDVILSLNRESVDSVSKLEELTKEAPAGEAIPILVQRERSPMFLALTLPSS</sequence>
<keyword evidence="10" id="KW-0574">Periplasm</keyword>
<dbReference type="SUPFAM" id="SSF50156">
    <property type="entry name" value="PDZ domain-like"/>
    <property type="match status" value="2"/>
</dbReference>
<evidence type="ECO:0000256" key="7">
    <source>
        <dbReference type="ARBA" id="ARBA00022670"/>
    </source>
</evidence>
<evidence type="ECO:0000256" key="2">
    <source>
        <dbReference type="ARBA" id="ARBA00002610"/>
    </source>
</evidence>
<dbReference type="SUPFAM" id="SSF50494">
    <property type="entry name" value="Trypsin-like serine proteases"/>
    <property type="match status" value="1"/>
</dbReference>
<keyword evidence="13" id="KW-0346">Stress response</keyword>
<reference evidence="18 19" key="1">
    <citation type="submission" date="2016-12" db="EMBL/GenBank/DDBJ databases">
        <authorList>
            <person name="Song W.-J."/>
            <person name="Kurnit D.M."/>
        </authorList>
    </citation>
    <scope>NUCLEOTIDE SEQUENCE [LARGE SCALE GENOMIC DNA]</scope>
    <source>
        <strain evidence="18 19">IMCC3135</strain>
    </source>
</reference>
<evidence type="ECO:0000256" key="12">
    <source>
        <dbReference type="ARBA" id="ARBA00022825"/>
    </source>
</evidence>
<dbReference type="InterPro" id="IPR041489">
    <property type="entry name" value="PDZ_6"/>
</dbReference>
<comment type="similarity">
    <text evidence="4">Belongs to the peptidase S1C family.</text>
</comment>
<protein>
    <recommendedName>
        <fullName evidence="6">Probable periplasmic serine endoprotease DegP-like</fullName>
        <ecNumber evidence="5">3.4.21.107</ecNumber>
    </recommendedName>
    <alternativeName>
        <fullName evidence="14">Protease Do</fullName>
    </alternativeName>
</protein>
<dbReference type="PANTHER" id="PTHR22939">
    <property type="entry name" value="SERINE PROTEASE FAMILY S1C HTRA-RELATED"/>
    <property type="match status" value="1"/>
</dbReference>
<gene>
    <name evidence="18" type="primary">degQ_1</name>
    <name evidence="18" type="ORF">IMCC3135_01765</name>
</gene>
<keyword evidence="19" id="KW-1185">Reference proteome</keyword>
<dbReference type="Pfam" id="PF17820">
    <property type="entry name" value="PDZ_6"/>
    <property type="match status" value="1"/>
</dbReference>
<evidence type="ECO:0000256" key="14">
    <source>
        <dbReference type="ARBA" id="ARBA00032850"/>
    </source>
</evidence>
<evidence type="ECO:0000256" key="16">
    <source>
        <dbReference type="PIRSR" id="PIRSR611782-2"/>
    </source>
</evidence>
<dbReference type="GO" id="GO:0004252">
    <property type="term" value="F:serine-type endopeptidase activity"/>
    <property type="evidence" value="ECO:0007669"/>
    <property type="project" value="InterPro"/>
</dbReference>
<evidence type="ECO:0000256" key="4">
    <source>
        <dbReference type="ARBA" id="ARBA00010541"/>
    </source>
</evidence>
<evidence type="ECO:0000256" key="11">
    <source>
        <dbReference type="ARBA" id="ARBA00022801"/>
    </source>
</evidence>
<dbReference type="CDD" id="cd10839">
    <property type="entry name" value="cpPDZ1_DegP-like"/>
    <property type="match status" value="1"/>
</dbReference>
<keyword evidence="11 18" id="KW-0378">Hydrolase</keyword>
<organism evidence="18 19">
    <name type="scientific">Granulosicoccus antarcticus IMCC3135</name>
    <dbReference type="NCBI Taxonomy" id="1192854"/>
    <lineage>
        <taxon>Bacteria</taxon>
        <taxon>Pseudomonadati</taxon>
        <taxon>Pseudomonadota</taxon>
        <taxon>Gammaproteobacteria</taxon>
        <taxon>Chromatiales</taxon>
        <taxon>Granulosicoccaceae</taxon>
        <taxon>Granulosicoccus</taxon>
    </lineage>
</organism>
<keyword evidence="12" id="KW-0720">Serine protease</keyword>
<evidence type="ECO:0000256" key="8">
    <source>
        <dbReference type="ARBA" id="ARBA00022729"/>
    </source>
</evidence>
<dbReference type="GO" id="GO:0006508">
    <property type="term" value="P:proteolysis"/>
    <property type="evidence" value="ECO:0007669"/>
    <property type="project" value="UniProtKB-KW"/>
</dbReference>
<feature type="domain" description="PDZ" evidence="17">
    <location>
        <begin position="283"/>
        <end position="352"/>
    </location>
</feature>
<dbReference type="EC" id="3.4.21.107" evidence="5"/>
<dbReference type="Gene3D" id="2.30.42.10">
    <property type="match status" value="2"/>
</dbReference>
<evidence type="ECO:0000256" key="9">
    <source>
        <dbReference type="ARBA" id="ARBA00022737"/>
    </source>
</evidence>
<dbReference type="Proteomes" id="UP000250079">
    <property type="component" value="Chromosome"/>
</dbReference>
<dbReference type="InterPro" id="IPR001478">
    <property type="entry name" value="PDZ"/>
</dbReference>
<comment type="catalytic activity">
    <reaction evidence="1">
        <text>Acts on substrates that are at least partially unfolded. The cleavage site P1 residue is normally between a pair of hydrophobic residues, such as Val-|-Val.</text>
        <dbReference type="EC" id="3.4.21.107"/>
    </reaction>
</comment>
<dbReference type="Pfam" id="PF13365">
    <property type="entry name" value="Trypsin_2"/>
    <property type="match status" value="1"/>
</dbReference>
<dbReference type="PANTHER" id="PTHR22939:SF130">
    <property type="entry name" value="PERIPLASMIC SERINE ENDOPROTEASE DEGP-LIKE-RELATED"/>
    <property type="match status" value="1"/>
</dbReference>
<feature type="domain" description="PDZ" evidence="17">
    <location>
        <begin position="385"/>
        <end position="489"/>
    </location>
</feature>
<evidence type="ECO:0000256" key="5">
    <source>
        <dbReference type="ARBA" id="ARBA00013035"/>
    </source>
</evidence>
<dbReference type="NCBIfam" id="TIGR02037">
    <property type="entry name" value="degP_htrA_DO"/>
    <property type="match status" value="1"/>
</dbReference>
<dbReference type="PROSITE" id="PS50106">
    <property type="entry name" value="PDZ"/>
    <property type="match status" value="2"/>
</dbReference>
<accession>A0A2Z2NGR9</accession>
<feature type="active site" description="Charge relay system" evidence="15">
    <location>
        <position position="141"/>
    </location>
</feature>
<dbReference type="InterPro" id="IPR001940">
    <property type="entry name" value="Peptidase_S1C"/>
</dbReference>
<comment type="subcellular location">
    <subcellularLocation>
        <location evidence="3">Periplasm</location>
    </subcellularLocation>
</comment>
<feature type="active site" description="Charge relay system" evidence="15">
    <location>
        <position position="244"/>
    </location>
</feature>
<dbReference type="SMART" id="SM00228">
    <property type="entry name" value="PDZ"/>
    <property type="match status" value="2"/>
</dbReference>
<feature type="binding site" evidence="16">
    <location>
        <begin position="242"/>
        <end position="244"/>
    </location>
    <ligand>
        <name>substrate</name>
    </ligand>
</feature>
<dbReference type="KEGG" id="gai:IMCC3135_01765"/>
<dbReference type="RefSeq" id="WP_236994726.1">
    <property type="nucleotide sequence ID" value="NZ_CP018632.1"/>
</dbReference>
<evidence type="ECO:0000256" key="13">
    <source>
        <dbReference type="ARBA" id="ARBA00023016"/>
    </source>
</evidence>
<keyword evidence="7 18" id="KW-0645">Protease</keyword>
<keyword evidence="9" id="KW-0677">Repeat</keyword>
<name>A0A2Z2NGR9_9GAMM</name>
<comment type="function">
    <text evidence="2">Might be efficient in the degradation of transiently denatured and unfolded proteins which accumulate in the periplasm following stress conditions.</text>
</comment>
<evidence type="ECO:0000313" key="19">
    <source>
        <dbReference type="Proteomes" id="UP000250079"/>
    </source>
</evidence>
<feature type="active site" description="Charge relay system" evidence="15">
    <location>
        <position position="171"/>
    </location>
</feature>
<proteinExistence type="inferred from homology"/>
<dbReference type="EMBL" id="CP018632">
    <property type="protein sequence ID" value="ASJ70472.1"/>
    <property type="molecule type" value="Genomic_DNA"/>
</dbReference>
<evidence type="ECO:0000256" key="1">
    <source>
        <dbReference type="ARBA" id="ARBA00001772"/>
    </source>
</evidence>
<dbReference type="GO" id="GO:0042597">
    <property type="term" value="C:periplasmic space"/>
    <property type="evidence" value="ECO:0007669"/>
    <property type="project" value="UniProtKB-SubCell"/>
</dbReference>
<dbReference type="InterPro" id="IPR036034">
    <property type="entry name" value="PDZ_sf"/>
</dbReference>
<keyword evidence="8" id="KW-0732">Signal</keyword>
<dbReference type="PRINTS" id="PR00834">
    <property type="entry name" value="PROTEASES2C"/>
</dbReference>
<dbReference type="InterPro" id="IPR011782">
    <property type="entry name" value="Pept_S1C_Do"/>
</dbReference>
<feature type="binding site" evidence="16">
    <location>
        <position position="171"/>
    </location>
    <ligand>
        <name>substrate</name>
    </ligand>
</feature>
<evidence type="ECO:0000256" key="6">
    <source>
        <dbReference type="ARBA" id="ARBA00013958"/>
    </source>
</evidence>
<dbReference type="InterPro" id="IPR009003">
    <property type="entry name" value="Peptidase_S1_PA"/>
</dbReference>
<evidence type="ECO:0000256" key="3">
    <source>
        <dbReference type="ARBA" id="ARBA00004418"/>
    </source>
</evidence>
<evidence type="ECO:0000259" key="17">
    <source>
        <dbReference type="PROSITE" id="PS50106"/>
    </source>
</evidence>
<dbReference type="Gene3D" id="2.40.10.120">
    <property type="match status" value="1"/>
</dbReference>
<evidence type="ECO:0000256" key="15">
    <source>
        <dbReference type="PIRSR" id="PIRSR611782-1"/>
    </source>
</evidence>
<evidence type="ECO:0000313" key="18">
    <source>
        <dbReference type="EMBL" id="ASJ70472.1"/>
    </source>
</evidence>
<dbReference type="Pfam" id="PF13180">
    <property type="entry name" value="PDZ_2"/>
    <property type="match status" value="1"/>
</dbReference>